<reference evidence="1 2" key="1">
    <citation type="journal article" date="2016" name="Sci. Rep.">
        <title>Metabolic traits of an uncultured archaeal lineage -MSBL1- from brine pools of the Red Sea.</title>
        <authorList>
            <person name="Mwirichia R."/>
            <person name="Alam I."/>
            <person name="Rashid M."/>
            <person name="Vinu M."/>
            <person name="Ba-Alawi W."/>
            <person name="Anthony Kamau A."/>
            <person name="Kamanda Ngugi D."/>
            <person name="Goker M."/>
            <person name="Klenk H.P."/>
            <person name="Bajic V."/>
            <person name="Stingl U."/>
        </authorList>
    </citation>
    <scope>NUCLEOTIDE SEQUENCE [LARGE SCALE GENOMIC DNA]</scope>
    <source>
        <strain evidence="1">SCGC-AAA259E19</strain>
    </source>
</reference>
<dbReference type="Proteomes" id="UP000070284">
    <property type="component" value="Unassembled WGS sequence"/>
</dbReference>
<name>A0A133UHL1_9EURY</name>
<proteinExistence type="predicted"/>
<dbReference type="AlphaFoldDB" id="A0A133UHL1"/>
<evidence type="ECO:0000313" key="2">
    <source>
        <dbReference type="Proteomes" id="UP000070284"/>
    </source>
</evidence>
<accession>A0A133UHL1</accession>
<organism evidence="1 2">
    <name type="scientific">candidate division MSBL1 archaeon SCGC-AAA259E19</name>
    <dbReference type="NCBI Taxonomy" id="1698264"/>
    <lineage>
        <taxon>Archaea</taxon>
        <taxon>Methanobacteriati</taxon>
        <taxon>Methanobacteriota</taxon>
        <taxon>candidate division MSBL1</taxon>
    </lineage>
</organism>
<sequence>MKKLWHLRLYWIKTVGCHVNRGKADKEQFSWTIWSCPSENYEEDAKEGKALAPMHFGLDN</sequence>
<comment type="caution">
    <text evidence="1">The sequence shown here is derived from an EMBL/GenBank/DDBJ whole genome shotgun (WGS) entry which is preliminary data.</text>
</comment>
<keyword evidence="2" id="KW-1185">Reference proteome</keyword>
<protein>
    <submittedName>
        <fullName evidence="1">Uncharacterized protein</fullName>
    </submittedName>
</protein>
<dbReference type="EMBL" id="LHXO01000105">
    <property type="protein sequence ID" value="KXA93586.1"/>
    <property type="molecule type" value="Genomic_DNA"/>
</dbReference>
<evidence type="ECO:0000313" key="1">
    <source>
        <dbReference type="EMBL" id="KXA93586.1"/>
    </source>
</evidence>
<gene>
    <name evidence="1" type="ORF">AKJ65_06160</name>
</gene>